<protein>
    <submittedName>
        <fullName evidence="1">Uncharacterized protein</fullName>
    </submittedName>
</protein>
<sequence length="32" mass="3958">MVRGRSLMCLRLERILFKRVGLNLVMLRLRWQ</sequence>
<reference evidence="1 2" key="1">
    <citation type="submission" date="2019-01" db="EMBL/GenBank/DDBJ databases">
        <title>Sequencing of cultivated peanut Arachis hypogaea provides insights into genome evolution and oil improvement.</title>
        <authorList>
            <person name="Chen X."/>
        </authorList>
    </citation>
    <scope>NUCLEOTIDE SEQUENCE [LARGE SCALE GENOMIC DNA]</scope>
    <source>
        <strain evidence="2">cv. Fuhuasheng</strain>
        <tissue evidence="1">Leaves</tissue>
    </source>
</reference>
<gene>
    <name evidence="1" type="ORF">Ahy_B03g066196</name>
</gene>
<proteinExistence type="predicted"/>
<accession>A0A445A3F0</accession>
<dbReference type="Proteomes" id="UP000289738">
    <property type="component" value="Chromosome B03"/>
</dbReference>
<dbReference type="AlphaFoldDB" id="A0A445A3F0"/>
<dbReference type="EMBL" id="SDMP01000013">
    <property type="protein sequence ID" value="RYR20971.1"/>
    <property type="molecule type" value="Genomic_DNA"/>
</dbReference>
<evidence type="ECO:0000313" key="2">
    <source>
        <dbReference type="Proteomes" id="UP000289738"/>
    </source>
</evidence>
<comment type="caution">
    <text evidence="1">The sequence shown here is derived from an EMBL/GenBank/DDBJ whole genome shotgun (WGS) entry which is preliminary data.</text>
</comment>
<name>A0A445A3F0_ARAHY</name>
<organism evidence="1 2">
    <name type="scientific">Arachis hypogaea</name>
    <name type="common">Peanut</name>
    <dbReference type="NCBI Taxonomy" id="3818"/>
    <lineage>
        <taxon>Eukaryota</taxon>
        <taxon>Viridiplantae</taxon>
        <taxon>Streptophyta</taxon>
        <taxon>Embryophyta</taxon>
        <taxon>Tracheophyta</taxon>
        <taxon>Spermatophyta</taxon>
        <taxon>Magnoliopsida</taxon>
        <taxon>eudicotyledons</taxon>
        <taxon>Gunneridae</taxon>
        <taxon>Pentapetalae</taxon>
        <taxon>rosids</taxon>
        <taxon>fabids</taxon>
        <taxon>Fabales</taxon>
        <taxon>Fabaceae</taxon>
        <taxon>Papilionoideae</taxon>
        <taxon>50 kb inversion clade</taxon>
        <taxon>dalbergioids sensu lato</taxon>
        <taxon>Dalbergieae</taxon>
        <taxon>Pterocarpus clade</taxon>
        <taxon>Arachis</taxon>
    </lineage>
</organism>
<keyword evidence="2" id="KW-1185">Reference proteome</keyword>
<evidence type="ECO:0000313" key="1">
    <source>
        <dbReference type="EMBL" id="RYR20971.1"/>
    </source>
</evidence>